<protein>
    <submittedName>
        <fullName evidence="2">Uncharacterized protein</fullName>
    </submittedName>
</protein>
<dbReference type="GeneID" id="28817398"/>
<gene>
    <name evidence="2" type="ORF">LY89DRAFT_459337</name>
</gene>
<feature type="compositionally biased region" description="Polar residues" evidence="1">
    <location>
        <begin position="64"/>
        <end position="83"/>
    </location>
</feature>
<dbReference type="EMBL" id="KQ947410">
    <property type="protein sequence ID" value="KUJ19728.1"/>
    <property type="molecule type" value="Genomic_DNA"/>
</dbReference>
<name>A0A194XHU3_MOLSC</name>
<dbReference type="KEGG" id="psco:LY89DRAFT_459337"/>
<feature type="compositionally biased region" description="Basic residues" evidence="1">
    <location>
        <begin position="132"/>
        <end position="143"/>
    </location>
</feature>
<sequence>MLLTTGCRPVLPCSALCYGSLVPSAHKFSDPPPPSSLQLIMHPAHSAPSTSGFYDANVPTELNDSSFLPDQLTHPSTMNTTASAHHPQDDFTTLHLPSTIEASTPGLSAIQAANNAQADHTLLLLHEEPQQRRKRNRSSRKHNGTQLIYSQRRSSVYLLSSTGHAHPYPMHIKDADLEDTPAHGQDQVVQLHLIQVQVGDCSSVEHDLIGIGAQFSQ</sequence>
<evidence type="ECO:0000313" key="3">
    <source>
        <dbReference type="Proteomes" id="UP000070700"/>
    </source>
</evidence>
<dbReference type="RefSeq" id="XP_018074083.1">
    <property type="nucleotide sequence ID" value="XM_018207672.1"/>
</dbReference>
<accession>A0A194XHU3</accession>
<reference evidence="2 3" key="1">
    <citation type="submission" date="2015-10" db="EMBL/GenBank/DDBJ databases">
        <title>Full genome of DAOMC 229536 Phialocephala scopiformis, a fungal endophyte of spruce producing the potent anti-insectan compound rugulosin.</title>
        <authorList>
            <consortium name="DOE Joint Genome Institute"/>
            <person name="Walker A.K."/>
            <person name="Frasz S.L."/>
            <person name="Seifert K.A."/>
            <person name="Miller J.D."/>
            <person name="Mondo S.J."/>
            <person name="Labutti K."/>
            <person name="Lipzen A."/>
            <person name="Dockter R."/>
            <person name="Kennedy M."/>
            <person name="Grigoriev I.V."/>
            <person name="Spatafora J.W."/>
        </authorList>
    </citation>
    <scope>NUCLEOTIDE SEQUENCE [LARGE SCALE GENOMIC DNA]</scope>
    <source>
        <strain evidence="2 3">CBS 120377</strain>
    </source>
</reference>
<feature type="region of interest" description="Disordered" evidence="1">
    <location>
        <begin position="125"/>
        <end position="146"/>
    </location>
</feature>
<proteinExistence type="predicted"/>
<dbReference type="AlphaFoldDB" id="A0A194XHU3"/>
<dbReference type="InParanoid" id="A0A194XHU3"/>
<evidence type="ECO:0000256" key="1">
    <source>
        <dbReference type="SAM" id="MobiDB-lite"/>
    </source>
</evidence>
<feature type="region of interest" description="Disordered" evidence="1">
    <location>
        <begin position="64"/>
        <end position="87"/>
    </location>
</feature>
<organism evidence="2 3">
    <name type="scientific">Mollisia scopiformis</name>
    <name type="common">Conifer needle endophyte fungus</name>
    <name type="synonym">Phialocephala scopiformis</name>
    <dbReference type="NCBI Taxonomy" id="149040"/>
    <lineage>
        <taxon>Eukaryota</taxon>
        <taxon>Fungi</taxon>
        <taxon>Dikarya</taxon>
        <taxon>Ascomycota</taxon>
        <taxon>Pezizomycotina</taxon>
        <taxon>Leotiomycetes</taxon>
        <taxon>Helotiales</taxon>
        <taxon>Mollisiaceae</taxon>
        <taxon>Mollisia</taxon>
    </lineage>
</organism>
<keyword evidence="3" id="KW-1185">Reference proteome</keyword>
<dbReference type="Proteomes" id="UP000070700">
    <property type="component" value="Unassembled WGS sequence"/>
</dbReference>
<evidence type="ECO:0000313" key="2">
    <source>
        <dbReference type="EMBL" id="KUJ19728.1"/>
    </source>
</evidence>